<feature type="coiled-coil region" evidence="5">
    <location>
        <begin position="8"/>
        <end position="35"/>
    </location>
</feature>
<dbReference type="GO" id="GO:0009295">
    <property type="term" value="C:nucleoid"/>
    <property type="evidence" value="ECO:0007669"/>
    <property type="project" value="UniProtKB-SubCell"/>
</dbReference>
<dbReference type="GO" id="GO:0003677">
    <property type="term" value="F:DNA binding"/>
    <property type="evidence" value="ECO:0007669"/>
    <property type="project" value="UniProtKB-KW"/>
</dbReference>
<keyword evidence="4" id="KW-0238">DNA-binding</keyword>
<dbReference type="PANTHER" id="PTHR38097">
    <property type="match status" value="1"/>
</dbReference>
<dbReference type="OrthoDB" id="5297879at2"/>
<dbReference type="STRING" id="1071679.BG57_12730"/>
<dbReference type="SMART" id="SM00528">
    <property type="entry name" value="HNS"/>
    <property type="match status" value="1"/>
</dbReference>
<evidence type="ECO:0000256" key="5">
    <source>
        <dbReference type="SAM" id="Coils"/>
    </source>
</evidence>
<feature type="region of interest" description="Disordered" evidence="6">
    <location>
        <begin position="99"/>
        <end position="119"/>
    </location>
</feature>
<evidence type="ECO:0000313" key="8">
    <source>
        <dbReference type="EMBL" id="KDR31461.1"/>
    </source>
</evidence>
<feature type="domain" description="DNA-binding protein H-NS-like C-terminal" evidence="7">
    <location>
        <begin position="59"/>
        <end position="98"/>
    </location>
</feature>
<name>A0A069P290_9BURK</name>
<evidence type="ECO:0000256" key="4">
    <source>
        <dbReference type="ARBA" id="ARBA00023125"/>
    </source>
</evidence>
<evidence type="ECO:0000259" key="7">
    <source>
        <dbReference type="SMART" id="SM00528"/>
    </source>
</evidence>
<evidence type="ECO:0000256" key="3">
    <source>
        <dbReference type="ARBA" id="ARBA00022490"/>
    </source>
</evidence>
<protein>
    <submittedName>
        <fullName evidence="8">Histidine biosynthesis protein</fullName>
    </submittedName>
</protein>
<proteinExistence type="inferred from homology"/>
<dbReference type="InterPro" id="IPR027444">
    <property type="entry name" value="H-NS_C_dom"/>
</dbReference>
<keyword evidence="3" id="KW-0963">Cytoplasm</keyword>
<feature type="compositionally biased region" description="Low complexity" evidence="6">
    <location>
        <begin position="99"/>
        <end position="113"/>
    </location>
</feature>
<evidence type="ECO:0000256" key="2">
    <source>
        <dbReference type="ARBA" id="ARBA00010610"/>
    </source>
</evidence>
<dbReference type="eggNOG" id="COG2916">
    <property type="taxonomic scope" value="Bacteria"/>
</dbReference>
<comment type="caution">
    <text evidence="8">The sequence shown here is derived from an EMBL/GenBank/DDBJ whole genome shotgun (WGS) entry which is preliminary data.</text>
</comment>
<dbReference type="SUPFAM" id="SSF81273">
    <property type="entry name" value="H-NS histone-like proteins"/>
    <property type="match status" value="1"/>
</dbReference>
<comment type="subcellular location">
    <subcellularLocation>
        <location evidence="1">Cytoplasm</location>
        <location evidence="1">Nucleoid</location>
    </subcellularLocation>
</comment>
<dbReference type="RefSeq" id="WP_035967565.1">
    <property type="nucleotide sequence ID" value="NZ_BMEG01000013.1"/>
</dbReference>
<gene>
    <name evidence="8" type="ORF">BG57_12730</name>
</gene>
<dbReference type="Gene3D" id="4.10.430.30">
    <property type="match status" value="1"/>
</dbReference>
<comment type="similarity">
    <text evidence="2">Belongs to the histone-like protein H-NS family.</text>
</comment>
<dbReference type="AlphaFoldDB" id="A0A069P290"/>
<dbReference type="PANTHER" id="PTHR38097:SF2">
    <property type="entry name" value="DNA-BINDING PROTEIN STPA"/>
    <property type="match status" value="1"/>
</dbReference>
<dbReference type="Pfam" id="PF00816">
    <property type="entry name" value="Histone_HNS"/>
    <property type="match status" value="1"/>
</dbReference>
<accession>A0A069P290</accession>
<evidence type="ECO:0000313" key="9">
    <source>
        <dbReference type="Proteomes" id="UP000027439"/>
    </source>
</evidence>
<keyword evidence="5" id="KW-0175">Coiled coil</keyword>
<evidence type="ECO:0000256" key="1">
    <source>
        <dbReference type="ARBA" id="ARBA00004453"/>
    </source>
</evidence>
<reference evidence="8 9" key="1">
    <citation type="submission" date="2014-03" db="EMBL/GenBank/DDBJ databases">
        <title>Draft Genome Sequences of Four Burkholderia Strains.</title>
        <authorList>
            <person name="Liu X.Y."/>
            <person name="Li C.X."/>
            <person name="Xu J.H."/>
        </authorList>
    </citation>
    <scope>NUCLEOTIDE SEQUENCE [LARGE SCALE GENOMIC DNA]</scope>
    <source>
        <strain evidence="8 9">R27</strain>
    </source>
</reference>
<sequence>MTYRSPQVAELMAQRESLEKELAEARRKEERLALIEIVEKMREYGITLNELLGRKPETPVAASEVAIKYRDPASGATWSGRGRAPQWIAGKDRDAFLASRPASGASARASQASLFADED</sequence>
<dbReference type="Proteomes" id="UP000027439">
    <property type="component" value="Unassembled WGS sequence"/>
</dbReference>
<organism evidence="8 9">
    <name type="scientific">Caballeronia grimmiae</name>
    <dbReference type="NCBI Taxonomy" id="1071679"/>
    <lineage>
        <taxon>Bacteria</taxon>
        <taxon>Pseudomonadati</taxon>
        <taxon>Pseudomonadota</taxon>
        <taxon>Betaproteobacteria</taxon>
        <taxon>Burkholderiales</taxon>
        <taxon>Burkholderiaceae</taxon>
        <taxon>Caballeronia</taxon>
    </lineage>
</organism>
<evidence type="ECO:0000256" key="6">
    <source>
        <dbReference type="SAM" id="MobiDB-lite"/>
    </source>
</evidence>
<dbReference type="EMBL" id="JFHE01000022">
    <property type="protein sequence ID" value="KDR31461.1"/>
    <property type="molecule type" value="Genomic_DNA"/>
</dbReference>